<protein>
    <submittedName>
        <fullName evidence="3">Uncharacterized protein</fullName>
    </submittedName>
</protein>
<name>A0A0D9QD35_PLAFR</name>
<dbReference type="VEuPathDB" id="PlasmoDB:AK88_05476"/>
<dbReference type="RefSeq" id="XP_012338501.1">
    <property type="nucleotide sequence ID" value="XM_012483078.1"/>
</dbReference>
<keyword evidence="2" id="KW-0472">Membrane</keyword>
<dbReference type="AlphaFoldDB" id="A0A0D9QD35"/>
<reference evidence="3 4" key="1">
    <citation type="submission" date="2014-03" db="EMBL/GenBank/DDBJ databases">
        <title>The Genome Sequence of Plasmodium fragile nilgiri.</title>
        <authorList>
            <consortium name="The Broad Institute Genomics Platform"/>
            <consortium name="The Broad Institute Genome Sequencing Center for Infectious Disease"/>
            <person name="Neafsey D."/>
            <person name="Duraisingh M."/>
            <person name="Young S.K."/>
            <person name="Zeng Q."/>
            <person name="Gargeya S."/>
            <person name="Abouelleil A."/>
            <person name="Alvarado L."/>
            <person name="Chapman S.B."/>
            <person name="Gainer-Dewar J."/>
            <person name="Goldberg J."/>
            <person name="Griggs A."/>
            <person name="Gujja S."/>
            <person name="Hansen M."/>
            <person name="Howarth C."/>
            <person name="Imamovic A."/>
            <person name="Larimer J."/>
            <person name="Pearson M."/>
            <person name="Poon T.W."/>
            <person name="Priest M."/>
            <person name="Roberts A."/>
            <person name="Saif S."/>
            <person name="Shea T."/>
            <person name="Sykes S."/>
            <person name="Wortman J."/>
            <person name="Nusbaum C."/>
            <person name="Birren B."/>
        </authorList>
    </citation>
    <scope>NUCLEOTIDE SEQUENCE [LARGE SCALE GENOMIC DNA]</scope>
    <source>
        <strain evidence="4">nilgiri</strain>
    </source>
</reference>
<keyword evidence="4" id="KW-1185">Reference proteome</keyword>
<dbReference type="OMA" id="NNIMMVK"/>
<dbReference type="GeneID" id="24270790"/>
<proteinExistence type="predicted"/>
<feature type="compositionally biased region" description="Acidic residues" evidence="1">
    <location>
        <begin position="119"/>
        <end position="129"/>
    </location>
</feature>
<organism evidence="3 4">
    <name type="scientific">Plasmodium fragile</name>
    <dbReference type="NCBI Taxonomy" id="5857"/>
    <lineage>
        <taxon>Eukaryota</taxon>
        <taxon>Sar</taxon>
        <taxon>Alveolata</taxon>
        <taxon>Apicomplexa</taxon>
        <taxon>Aconoidasida</taxon>
        <taxon>Haemosporida</taxon>
        <taxon>Plasmodiidae</taxon>
        <taxon>Plasmodium</taxon>
        <taxon>Plasmodium (Plasmodium)</taxon>
    </lineage>
</organism>
<evidence type="ECO:0000313" key="3">
    <source>
        <dbReference type="EMBL" id="KJP84894.1"/>
    </source>
</evidence>
<accession>A0A0D9QD35</accession>
<dbReference type="EMBL" id="KQ001776">
    <property type="protein sequence ID" value="KJP84894.1"/>
    <property type="molecule type" value="Genomic_DNA"/>
</dbReference>
<evidence type="ECO:0000256" key="2">
    <source>
        <dbReference type="SAM" id="Phobius"/>
    </source>
</evidence>
<feature type="region of interest" description="Disordered" evidence="1">
    <location>
        <begin position="161"/>
        <end position="189"/>
    </location>
</feature>
<dbReference type="OrthoDB" id="370861at2759"/>
<feature type="region of interest" description="Disordered" evidence="1">
    <location>
        <begin position="109"/>
        <end position="131"/>
    </location>
</feature>
<dbReference type="Proteomes" id="UP000054561">
    <property type="component" value="Unassembled WGS sequence"/>
</dbReference>
<feature type="compositionally biased region" description="Low complexity" evidence="1">
    <location>
        <begin position="161"/>
        <end position="175"/>
    </location>
</feature>
<feature type="transmembrane region" description="Helical" evidence="2">
    <location>
        <begin position="284"/>
        <end position="304"/>
    </location>
</feature>
<gene>
    <name evidence="3" type="ORF">AK88_05476</name>
</gene>
<evidence type="ECO:0000313" key="4">
    <source>
        <dbReference type="Proteomes" id="UP000054561"/>
    </source>
</evidence>
<evidence type="ECO:0000256" key="1">
    <source>
        <dbReference type="SAM" id="MobiDB-lite"/>
    </source>
</evidence>
<sequence length="404" mass="46186">MFVNKKLFNFYKNNTFAFCLGSTWFVLINSGLLFTAKYFNSFENRHSYIDDAVSVLRVYLNYADSSSVKILKKKGNIDSSNQRAKCELLLSHNGEHIYLHVNAVKKDTGKKGRNNSDGLDNEEEEDEEGRDISDYIENPYLIKKEIKLLLQRLRSFFSSFASSSDDQDGGQSDQHSQTRETGADSTVQLEKGVPNKQVDILNIIGKGNKWKINNIMMVKKKKLTNELLANAENKSLRNRINLLVNNFFHYKYEIHAVHGHPAHNSYFYKYDQKKKTFSQKQKNLGKILFCAFILSTVLAIKRIYIYTNSYMGLNFVKKFVLGNDELYKIMGNSAIQILSISGVHEKNYLNSKVFIQAMDKQGVVQMTATRGTTDKSFFILHAKLLLGSETIELRRGDSRAGGVH</sequence>
<keyword evidence="2" id="KW-0812">Transmembrane</keyword>
<keyword evidence="2" id="KW-1133">Transmembrane helix</keyword>